<name>A0A0B0ES38_9BACT</name>
<keyword evidence="2" id="KW-1003">Cell membrane</keyword>
<feature type="transmembrane region" description="Helical" evidence="6">
    <location>
        <begin position="53"/>
        <end position="72"/>
    </location>
</feature>
<dbReference type="InterPro" id="IPR050833">
    <property type="entry name" value="Poly_Biosynth_Transport"/>
</dbReference>
<feature type="transmembrane region" description="Helical" evidence="6">
    <location>
        <begin position="84"/>
        <end position="114"/>
    </location>
</feature>
<gene>
    <name evidence="7" type="ORF">SCABRO_00297</name>
</gene>
<proteinExistence type="predicted"/>
<evidence type="ECO:0000256" key="6">
    <source>
        <dbReference type="SAM" id="Phobius"/>
    </source>
</evidence>
<accession>A0A0B0ES38</accession>
<dbReference type="PANTHER" id="PTHR30250:SF28">
    <property type="entry name" value="POLYSACCHARIDE BIOSYNTHESIS PROTEIN"/>
    <property type="match status" value="1"/>
</dbReference>
<feature type="non-terminal residue" evidence="7">
    <location>
        <position position="352"/>
    </location>
</feature>
<dbReference type="Proteomes" id="UP000030652">
    <property type="component" value="Unassembled WGS sequence"/>
</dbReference>
<feature type="transmembrane region" description="Helical" evidence="6">
    <location>
        <begin position="310"/>
        <end position="333"/>
    </location>
</feature>
<comment type="subcellular location">
    <subcellularLocation>
        <location evidence="1">Cell membrane</location>
        <topology evidence="1">Multi-pass membrane protein</topology>
    </subcellularLocation>
</comment>
<dbReference type="GO" id="GO:0005886">
    <property type="term" value="C:plasma membrane"/>
    <property type="evidence" value="ECO:0007669"/>
    <property type="project" value="UniProtKB-SubCell"/>
</dbReference>
<dbReference type="eggNOG" id="COG2244">
    <property type="taxonomic scope" value="Bacteria"/>
</dbReference>
<dbReference type="PANTHER" id="PTHR30250">
    <property type="entry name" value="PST FAMILY PREDICTED COLANIC ACID TRANSPORTER"/>
    <property type="match status" value="1"/>
</dbReference>
<organism evidence="7 8">
    <name type="scientific">Candidatus Scalindua brodae</name>
    <dbReference type="NCBI Taxonomy" id="237368"/>
    <lineage>
        <taxon>Bacteria</taxon>
        <taxon>Pseudomonadati</taxon>
        <taxon>Planctomycetota</taxon>
        <taxon>Candidatus Brocadiia</taxon>
        <taxon>Candidatus Brocadiales</taxon>
        <taxon>Candidatus Scalinduaceae</taxon>
        <taxon>Candidatus Scalindua</taxon>
    </lineage>
</organism>
<evidence type="ECO:0000256" key="1">
    <source>
        <dbReference type="ARBA" id="ARBA00004651"/>
    </source>
</evidence>
<feature type="transmembrane region" description="Helical" evidence="6">
    <location>
        <begin position="20"/>
        <end position="41"/>
    </location>
</feature>
<evidence type="ECO:0000313" key="8">
    <source>
        <dbReference type="Proteomes" id="UP000030652"/>
    </source>
</evidence>
<evidence type="ECO:0000256" key="3">
    <source>
        <dbReference type="ARBA" id="ARBA00022692"/>
    </source>
</evidence>
<dbReference type="AlphaFoldDB" id="A0A0B0ES38"/>
<evidence type="ECO:0000256" key="2">
    <source>
        <dbReference type="ARBA" id="ARBA00022475"/>
    </source>
</evidence>
<keyword evidence="4 6" id="KW-1133">Transmembrane helix</keyword>
<evidence type="ECO:0000256" key="5">
    <source>
        <dbReference type="ARBA" id="ARBA00023136"/>
    </source>
</evidence>
<dbReference type="EMBL" id="JRYO01000026">
    <property type="protein sequence ID" value="KHE93948.1"/>
    <property type="molecule type" value="Genomic_DNA"/>
</dbReference>
<keyword evidence="5 6" id="KW-0472">Membrane</keyword>
<feature type="transmembrane region" description="Helical" evidence="6">
    <location>
        <begin position="185"/>
        <end position="204"/>
    </location>
</feature>
<feature type="transmembrane region" description="Helical" evidence="6">
    <location>
        <begin position="120"/>
        <end position="139"/>
    </location>
</feature>
<protein>
    <submittedName>
        <fullName evidence="7">Colanic acid exporter</fullName>
    </submittedName>
</protein>
<sequence>MVKLHKLFARLRTAGFLQNVSILAGGTALSQGLTVVTVPVITRLYTPENLGGLALYLAVTMPIASLSSLYYSPAIVLPEKDQDAANIFLLAICIVSCISLIMLSIVVFLGYLVIPLLGELRVAFWFWLIPLSVLLEGVYQNSNYWFTRKKQFSRMAVARLTQSIATVCSQLCAAIFFRADLIGLIGGYVAGQFAASTILGIQIWRQDKSFIYQSADKKLMKQQAIRYKKYPIFGSWPSFCANFMHSLPVLFLTKFYGYDVVGYYSLCRRIFNMTTTLVGRSIAQVLFQNLAEKKVRTGSICIEVERAFRWLFLIAMLFLVGMIVASGLFGFFFGQDWIGAGNFLLILSPSFA</sequence>
<keyword evidence="3 6" id="KW-0812">Transmembrane</keyword>
<dbReference type="Pfam" id="PF13440">
    <property type="entry name" value="Polysacc_synt_3"/>
    <property type="match status" value="1"/>
</dbReference>
<comment type="caution">
    <text evidence="7">The sequence shown here is derived from an EMBL/GenBank/DDBJ whole genome shotgun (WGS) entry which is preliminary data.</text>
</comment>
<evidence type="ECO:0000313" key="7">
    <source>
        <dbReference type="EMBL" id="KHE93948.1"/>
    </source>
</evidence>
<evidence type="ECO:0000256" key="4">
    <source>
        <dbReference type="ARBA" id="ARBA00022989"/>
    </source>
</evidence>
<reference evidence="7 8" key="1">
    <citation type="submission" date="2014-10" db="EMBL/GenBank/DDBJ databases">
        <title>Draft genome of anammox bacterium scalindua brodae, obtained using differential coverage binning of sequence data from two enrichment reactors.</title>
        <authorList>
            <person name="Speth D.R."/>
            <person name="Russ L."/>
            <person name="Kartal B."/>
            <person name="Op den Camp H.J."/>
            <person name="Dutilh B.E."/>
            <person name="Jetten M.S."/>
        </authorList>
    </citation>
    <scope>NUCLEOTIDE SEQUENCE [LARGE SCALE GENOMIC DNA]</scope>
    <source>
        <strain evidence="7">RU1</strain>
    </source>
</reference>